<protein>
    <submittedName>
        <fullName evidence="2">Uncharacterized protein</fullName>
    </submittedName>
</protein>
<gene>
    <name evidence="2" type="ORF">HMPREF9153_1231</name>
</gene>
<dbReference type="PATRIC" id="fig|997355.3.peg.1211"/>
<keyword evidence="3" id="KW-1185">Reference proteome</keyword>
<keyword evidence="1" id="KW-0472">Membrane</keyword>
<evidence type="ECO:0000256" key="1">
    <source>
        <dbReference type="SAM" id="Phobius"/>
    </source>
</evidence>
<keyword evidence="1" id="KW-0812">Transmembrane</keyword>
<dbReference type="HOGENOM" id="CLU_3220537_0_0_11"/>
<evidence type="ECO:0000313" key="2">
    <source>
        <dbReference type="EMBL" id="EGY77688.1"/>
    </source>
</evidence>
<sequence length="44" mass="4820">MVHMKRAGHSVNSSLMQLFGLCSDGVAFIRLLMSMMPGKNVQPV</sequence>
<comment type="caution">
    <text evidence="2">The sequence shown here is derived from an EMBL/GenBank/DDBJ whole genome shotgun (WGS) entry which is preliminary data.</text>
</comment>
<keyword evidence="1" id="KW-1133">Transmembrane helix</keyword>
<dbReference type="AlphaFoldDB" id="G4CXH4"/>
<organism evidence="2 3">
    <name type="scientific">Cutibacterium avidum ATCC 25577</name>
    <dbReference type="NCBI Taxonomy" id="997355"/>
    <lineage>
        <taxon>Bacteria</taxon>
        <taxon>Bacillati</taxon>
        <taxon>Actinomycetota</taxon>
        <taxon>Actinomycetes</taxon>
        <taxon>Propionibacteriales</taxon>
        <taxon>Propionibacteriaceae</taxon>
        <taxon>Cutibacterium</taxon>
    </lineage>
</organism>
<dbReference type="Proteomes" id="UP000005332">
    <property type="component" value="Unassembled WGS sequence"/>
</dbReference>
<evidence type="ECO:0000313" key="3">
    <source>
        <dbReference type="Proteomes" id="UP000005332"/>
    </source>
</evidence>
<proteinExistence type="predicted"/>
<feature type="transmembrane region" description="Helical" evidence="1">
    <location>
        <begin position="15"/>
        <end position="33"/>
    </location>
</feature>
<name>G4CXH4_9ACTN</name>
<dbReference type="EMBL" id="AGBA01000013">
    <property type="protein sequence ID" value="EGY77688.1"/>
    <property type="molecule type" value="Genomic_DNA"/>
</dbReference>
<accession>G4CXH4</accession>
<reference evidence="2 3" key="1">
    <citation type="submission" date="2011-06" db="EMBL/GenBank/DDBJ databases">
        <authorList>
            <person name="Muzny D."/>
            <person name="Qin X."/>
            <person name="Deng J."/>
            <person name="Jiang H."/>
            <person name="Liu Y."/>
            <person name="Qu J."/>
            <person name="Song X.-Z."/>
            <person name="Zhang L."/>
            <person name="Thornton R."/>
            <person name="Coyle M."/>
            <person name="Francisco L."/>
            <person name="Jackson L."/>
            <person name="Javaid M."/>
            <person name="Korchina V."/>
            <person name="Kovar C."/>
            <person name="Mata R."/>
            <person name="Mathew T."/>
            <person name="Ngo R."/>
            <person name="Nguyen L."/>
            <person name="Nguyen N."/>
            <person name="Okwuonu G."/>
            <person name="Ongeri F."/>
            <person name="Pham C."/>
            <person name="Simmons D."/>
            <person name="Wilczek-Boney K."/>
            <person name="Hale W."/>
            <person name="Jakkamsetti A."/>
            <person name="Pham P."/>
            <person name="Ruth R."/>
            <person name="San Lucas F."/>
            <person name="Warren J."/>
            <person name="Zhang J."/>
            <person name="Zhao Z."/>
            <person name="Zhou C."/>
            <person name="Zhu D."/>
            <person name="Lee S."/>
            <person name="Bess C."/>
            <person name="Blankenburg K."/>
            <person name="Forbes L."/>
            <person name="Fu Q."/>
            <person name="Gubbala S."/>
            <person name="Hirani K."/>
            <person name="Jayaseelan J.C."/>
            <person name="Lara F."/>
            <person name="Munidasa M."/>
            <person name="Palculict T."/>
            <person name="Patil S."/>
            <person name="Pu L.-L."/>
            <person name="Saada N."/>
            <person name="Tang L."/>
            <person name="Weissenberger G."/>
            <person name="Zhu Y."/>
            <person name="Hemphill L."/>
            <person name="Shang Y."/>
            <person name="Youmans B."/>
            <person name="Ayvaz T."/>
            <person name="Ross M."/>
            <person name="Santibanez J."/>
            <person name="Aqrawi P."/>
            <person name="Gross S."/>
            <person name="Joshi V."/>
            <person name="Fowler G."/>
            <person name="Nazareth L."/>
            <person name="Reid J."/>
            <person name="Worley K."/>
            <person name="Petrosino J."/>
            <person name="Highlander S."/>
            <person name="Gibbs R."/>
        </authorList>
    </citation>
    <scope>NUCLEOTIDE SEQUENCE [LARGE SCALE GENOMIC DNA]</scope>
    <source>
        <strain evidence="2 3">ATCC 25577</strain>
    </source>
</reference>